<dbReference type="RefSeq" id="WP_190766202.1">
    <property type="nucleotide sequence ID" value="NZ_JACXLD010000008.1"/>
</dbReference>
<dbReference type="CDD" id="cd07723">
    <property type="entry name" value="hydroxyacylglutathione_hydrolase_MBL-fold"/>
    <property type="match status" value="1"/>
</dbReference>
<dbReference type="NCBIfam" id="TIGR03413">
    <property type="entry name" value="GSH_gloB"/>
    <property type="match status" value="1"/>
</dbReference>
<dbReference type="Proteomes" id="UP000610558">
    <property type="component" value="Unassembled WGS sequence"/>
</dbReference>
<evidence type="ECO:0000256" key="6">
    <source>
        <dbReference type="ARBA" id="ARBA00022833"/>
    </source>
</evidence>
<evidence type="ECO:0000256" key="7">
    <source>
        <dbReference type="HAMAP-Rule" id="MF_01374"/>
    </source>
</evidence>
<evidence type="ECO:0000313" key="9">
    <source>
        <dbReference type="EMBL" id="MBD2859892.1"/>
    </source>
</evidence>
<keyword evidence="6 7" id="KW-0862">Zinc</keyword>
<evidence type="ECO:0000259" key="8">
    <source>
        <dbReference type="SMART" id="SM00849"/>
    </source>
</evidence>
<feature type="domain" description="Metallo-beta-lactamase" evidence="8">
    <location>
        <begin position="15"/>
        <end position="172"/>
    </location>
</feature>
<comment type="catalytic activity">
    <reaction evidence="1 7">
        <text>an S-(2-hydroxyacyl)glutathione + H2O = a 2-hydroxy carboxylate + glutathione + H(+)</text>
        <dbReference type="Rhea" id="RHEA:21864"/>
        <dbReference type="ChEBI" id="CHEBI:15377"/>
        <dbReference type="ChEBI" id="CHEBI:15378"/>
        <dbReference type="ChEBI" id="CHEBI:57925"/>
        <dbReference type="ChEBI" id="CHEBI:58896"/>
        <dbReference type="ChEBI" id="CHEBI:71261"/>
        <dbReference type="EC" id="3.1.2.6"/>
    </reaction>
</comment>
<dbReference type="PANTHER" id="PTHR43705">
    <property type="entry name" value="HYDROXYACYLGLUTATHIONE HYDROLASE"/>
    <property type="match status" value="1"/>
</dbReference>
<comment type="pathway">
    <text evidence="2 7">Secondary metabolite metabolism; methylglyoxal degradation; (R)-lactate from methylglyoxal: step 2/2.</text>
</comment>
<dbReference type="Pfam" id="PF16123">
    <property type="entry name" value="HAGH_C"/>
    <property type="match status" value="1"/>
</dbReference>
<evidence type="ECO:0000313" key="10">
    <source>
        <dbReference type="Proteomes" id="UP000610558"/>
    </source>
</evidence>
<dbReference type="InterPro" id="IPR050110">
    <property type="entry name" value="Glyoxalase_II_hydrolase"/>
</dbReference>
<feature type="binding site" evidence="7">
    <location>
        <position position="60"/>
    </location>
    <ligand>
        <name>Zn(2+)</name>
        <dbReference type="ChEBI" id="CHEBI:29105"/>
        <label>2</label>
    </ligand>
</feature>
<feature type="binding site" evidence="7">
    <location>
        <position position="56"/>
    </location>
    <ligand>
        <name>Zn(2+)</name>
        <dbReference type="ChEBI" id="CHEBI:29105"/>
        <label>1</label>
    </ligand>
</feature>
<feature type="binding site" evidence="7">
    <location>
        <position position="112"/>
    </location>
    <ligand>
        <name>Zn(2+)</name>
        <dbReference type="ChEBI" id="CHEBI:29105"/>
        <label>1</label>
    </ligand>
</feature>
<comment type="similarity">
    <text evidence="3 7">Belongs to the metallo-beta-lactamase superfamily. Glyoxalase II family.</text>
</comment>
<gene>
    <name evidence="7 9" type="primary">gloB</name>
    <name evidence="9" type="ORF">IB286_12855</name>
</gene>
<evidence type="ECO:0000256" key="1">
    <source>
        <dbReference type="ARBA" id="ARBA00001623"/>
    </source>
</evidence>
<dbReference type="InterPro" id="IPR032282">
    <property type="entry name" value="HAGH_C"/>
</dbReference>
<feature type="binding site" evidence="7">
    <location>
        <position position="134"/>
    </location>
    <ligand>
        <name>Zn(2+)</name>
        <dbReference type="ChEBI" id="CHEBI:29105"/>
        <label>2</label>
    </ligand>
</feature>
<dbReference type="Gene3D" id="3.60.15.10">
    <property type="entry name" value="Ribonuclease Z/Hydroxyacylglutathione hydrolase-like"/>
    <property type="match status" value="1"/>
</dbReference>
<dbReference type="EMBL" id="JACXLD010000008">
    <property type="protein sequence ID" value="MBD2859892.1"/>
    <property type="molecule type" value="Genomic_DNA"/>
</dbReference>
<comment type="cofactor">
    <cofactor evidence="7">
        <name>Zn(2+)</name>
        <dbReference type="ChEBI" id="CHEBI:29105"/>
    </cofactor>
    <text evidence="7">Binds 2 Zn(2+) ions per subunit.</text>
</comment>
<dbReference type="PIRSF" id="PIRSF005457">
    <property type="entry name" value="Glx"/>
    <property type="match status" value="1"/>
</dbReference>
<dbReference type="GO" id="GO:0046872">
    <property type="term" value="F:metal ion binding"/>
    <property type="evidence" value="ECO:0007669"/>
    <property type="project" value="UniProtKB-KW"/>
</dbReference>
<feature type="binding site" evidence="7">
    <location>
        <position position="172"/>
    </location>
    <ligand>
        <name>Zn(2+)</name>
        <dbReference type="ChEBI" id="CHEBI:29105"/>
        <label>2</label>
    </ligand>
</feature>
<evidence type="ECO:0000256" key="4">
    <source>
        <dbReference type="ARBA" id="ARBA00022723"/>
    </source>
</evidence>
<dbReference type="InterPro" id="IPR035680">
    <property type="entry name" value="Clx_II_MBL"/>
</dbReference>
<dbReference type="InterPro" id="IPR017782">
    <property type="entry name" value="Hydroxyacylglutathione_Hdrlase"/>
</dbReference>
<dbReference type="AlphaFoldDB" id="A0A927GXD6"/>
<dbReference type="SUPFAM" id="SSF56281">
    <property type="entry name" value="Metallo-hydrolase/oxidoreductase"/>
    <property type="match status" value="1"/>
</dbReference>
<dbReference type="InterPro" id="IPR036866">
    <property type="entry name" value="RibonucZ/Hydroxyglut_hydro"/>
</dbReference>
<comment type="function">
    <text evidence="7">Thiolesterase that catalyzes the hydrolysis of S-D-lactoyl-glutathione to form glutathione and D-lactic acid.</text>
</comment>
<dbReference type="GO" id="GO:0004416">
    <property type="term" value="F:hydroxyacylglutathione hydrolase activity"/>
    <property type="evidence" value="ECO:0007669"/>
    <property type="project" value="UniProtKB-UniRule"/>
</dbReference>
<evidence type="ECO:0000256" key="3">
    <source>
        <dbReference type="ARBA" id="ARBA00006759"/>
    </source>
</evidence>
<comment type="subunit">
    <text evidence="7">Monomer.</text>
</comment>
<reference evidence="9" key="1">
    <citation type="submission" date="2020-09" db="EMBL/GenBank/DDBJ databases">
        <authorList>
            <person name="Yoon J.-W."/>
        </authorList>
    </citation>
    <scope>NUCLEOTIDE SEQUENCE</scope>
    <source>
        <strain evidence="9">KMU-158</strain>
    </source>
</reference>
<dbReference type="SMART" id="SM00849">
    <property type="entry name" value="Lactamase_B"/>
    <property type="match status" value="1"/>
</dbReference>
<accession>A0A927GXD6</accession>
<keyword evidence="10" id="KW-1185">Reference proteome</keyword>
<name>A0A927GXD6_9GAMM</name>
<dbReference type="InterPro" id="IPR001279">
    <property type="entry name" value="Metallo-B-lactamas"/>
</dbReference>
<feature type="binding site" evidence="7">
    <location>
        <position position="61"/>
    </location>
    <ligand>
        <name>Zn(2+)</name>
        <dbReference type="ChEBI" id="CHEBI:29105"/>
        <label>2</label>
    </ligand>
</feature>
<dbReference type="EC" id="3.1.2.6" evidence="7"/>
<evidence type="ECO:0000256" key="5">
    <source>
        <dbReference type="ARBA" id="ARBA00022801"/>
    </source>
</evidence>
<feature type="binding site" evidence="7">
    <location>
        <position position="58"/>
    </location>
    <ligand>
        <name>Zn(2+)</name>
        <dbReference type="ChEBI" id="CHEBI:29105"/>
        <label>1</label>
    </ligand>
</feature>
<dbReference type="GO" id="GO:0019243">
    <property type="term" value="P:methylglyoxal catabolic process to D-lactate via S-lactoyl-glutathione"/>
    <property type="evidence" value="ECO:0007669"/>
    <property type="project" value="UniProtKB-UniRule"/>
</dbReference>
<dbReference type="PANTHER" id="PTHR43705:SF1">
    <property type="entry name" value="HYDROXYACYLGLUTATHIONE HYDROLASE GLOB"/>
    <property type="match status" value="1"/>
</dbReference>
<dbReference type="HAMAP" id="MF_01374">
    <property type="entry name" value="Glyoxalase_2"/>
    <property type="match status" value="1"/>
</dbReference>
<evidence type="ECO:0000256" key="2">
    <source>
        <dbReference type="ARBA" id="ARBA00004963"/>
    </source>
</evidence>
<comment type="caution">
    <text evidence="9">The sequence shown here is derived from an EMBL/GenBank/DDBJ whole genome shotgun (WGS) entry which is preliminary data.</text>
</comment>
<organism evidence="9 10">
    <name type="scientific">Spongiibacter pelagi</name>
    <dbReference type="NCBI Taxonomy" id="2760804"/>
    <lineage>
        <taxon>Bacteria</taxon>
        <taxon>Pseudomonadati</taxon>
        <taxon>Pseudomonadota</taxon>
        <taxon>Gammaproteobacteria</taxon>
        <taxon>Cellvibrionales</taxon>
        <taxon>Spongiibacteraceae</taxon>
        <taxon>Spongiibacter</taxon>
    </lineage>
</organism>
<keyword evidence="5 7" id="KW-0378">Hydrolase</keyword>
<dbReference type="Pfam" id="PF00753">
    <property type="entry name" value="Lactamase_B"/>
    <property type="match status" value="1"/>
</dbReference>
<sequence length="260" mass="28475">MTNSVAIRPIPAFNDNYIWCLNAGTQAAVVDPGDAAPVLAFLEQQNLTLSAILVTHHHFDHVDGIAALLARWPQATVYGPDNGVESIEHRLSDGDQISVFDLTFSVLAVPGHTLDHIAYFCEPEVGEPILFCGDTLFAGGCGRIFEGTPPQMKASLEKLARLPASTAVYCAHEYTLANLNFALAAEPGNTALQARFEKDSQSREQGIPTVPSKIDVELATNPFLRSHSPELQQRVIEHGKLDKPTETEIFTALRQWKNEF</sequence>
<feature type="binding site" evidence="7">
    <location>
        <position position="134"/>
    </location>
    <ligand>
        <name>Zn(2+)</name>
        <dbReference type="ChEBI" id="CHEBI:29105"/>
        <label>1</label>
    </ligand>
</feature>
<keyword evidence="4 7" id="KW-0479">Metal-binding</keyword>
<proteinExistence type="inferred from homology"/>
<protein>
    <recommendedName>
        <fullName evidence="7">Hydroxyacylglutathione hydrolase</fullName>
        <ecNumber evidence="7">3.1.2.6</ecNumber>
    </recommendedName>
    <alternativeName>
        <fullName evidence="7">Glyoxalase II</fullName>
        <shortName evidence="7">Glx II</shortName>
    </alternativeName>
</protein>